<comment type="caution">
    <text evidence="1">The sequence shown here is derived from an EMBL/GenBank/DDBJ whole genome shotgun (WGS) entry which is preliminary data.</text>
</comment>
<sequence>MVLRLAASLHVEEGLNLLLDGVWNRKNRGRSIHKEIAEERLEDSWAPLDETVATEELEEMIHSKEAHTNAVNLESLSLDIVKSLYAKFIDWDEDMYDLENDTPAHAANPLRNFLARSVFHPRLILAQLLPCQPSMV</sequence>
<organism evidence="1 2">
    <name type="scientific">Panicum virgatum</name>
    <name type="common">Blackwell switchgrass</name>
    <dbReference type="NCBI Taxonomy" id="38727"/>
    <lineage>
        <taxon>Eukaryota</taxon>
        <taxon>Viridiplantae</taxon>
        <taxon>Streptophyta</taxon>
        <taxon>Embryophyta</taxon>
        <taxon>Tracheophyta</taxon>
        <taxon>Spermatophyta</taxon>
        <taxon>Magnoliopsida</taxon>
        <taxon>Liliopsida</taxon>
        <taxon>Poales</taxon>
        <taxon>Poaceae</taxon>
        <taxon>PACMAD clade</taxon>
        <taxon>Panicoideae</taxon>
        <taxon>Panicodae</taxon>
        <taxon>Paniceae</taxon>
        <taxon>Panicinae</taxon>
        <taxon>Panicum</taxon>
        <taxon>Panicum sect. Hiantes</taxon>
    </lineage>
</organism>
<dbReference type="EMBL" id="CM029052">
    <property type="protein sequence ID" value="KAG2557549.1"/>
    <property type="molecule type" value="Genomic_DNA"/>
</dbReference>
<evidence type="ECO:0000313" key="1">
    <source>
        <dbReference type="EMBL" id="KAG2557549.1"/>
    </source>
</evidence>
<proteinExistence type="predicted"/>
<reference evidence="1 2" key="1">
    <citation type="submission" date="2020-05" db="EMBL/GenBank/DDBJ databases">
        <title>WGS assembly of Panicum virgatum.</title>
        <authorList>
            <person name="Lovell J.T."/>
            <person name="Jenkins J."/>
            <person name="Shu S."/>
            <person name="Juenger T.E."/>
            <person name="Schmutz J."/>
        </authorList>
    </citation>
    <scope>NUCLEOTIDE SEQUENCE [LARGE SCALE GENOMIC DNA]</scope>
    <source>
        <strain evidence="1">AP13</strain>
        <strain evidence="2">cv. AP13</strain>
    </source>
</reference>
<keyword evidence="2" id="KW-1185">Reference proteome</keyword>
<dbReference type="EMBL" id="CM029052">
    <property type="protein sequence ID" value="KAG2557552.1"/>
    <property type="molecule type" value="Genomic_DNA"/>
</dbReference>
<accession>A0A8T0PA61</accession>
<gene>
    <name evidence="1" type="ORF">PVAP13_8NG256900</name>
</gene>
<protein>
    <submittedName>
        <fullName evidence="1">Uncharacterized protein</fullName>
    </submittedName>
</protein>
<dbReference type="Proteomes" id="UP000823388">
    <property type="component" value="Chromosome 8N"/>
</dbReference>
<dbReference type="AlphaFoldDB" id="A0A8T0PA61"/>
<dbReference type="EMBL" id="CM029052">
    <property type="protein sequence ID" value="KAG2557550.1"/>
    <property type="molecule type" value="Genomic_DNA"/>
</dbReference>
<name>A0A8T0PA61_PANVG</name>
<dbReference type="EMBL" id="CM029052">
    <property type="protein sequence ID" value="KAG2557551.1"/>
    <property type="molecule type" value="Genomic_DNA"/>
</dbReference>
<evidence type="ECO:0000313" key="2">
    <source>
        <dbReference type="Proteomes" id="UP000823388"/>
    </source>
</evidence>